<evidence type="ECO:0000313" key="4">
    <source>
        <dbReference type="EMBL" id="CUQ78143.1"/>
    </source>
</evidence>
<dbReference type="InterPro" id="IPR042047">
    <property type="entry name" value="SleB_dom1"/>
</dbReference>
<dbReference type="EMBL" id="CZBU01000004">
    <property type="protein sequence ID" value="CUQ78143.1"/>
    <property type="molecule type" value="Genomic_DNA"/>
</dbReference>
<accession>A0A174YSS9</accession>
<reference evidence="4 5" key="1">
    <citation type="submission" date="2015-09" db="EMBL/GenBank/DDBJ databases">
        <authorList>
            <consortium name="Pathogen Informatics"/>
        </authorList>
    </citation>
    <scope>NUCLEOTIDE SEQUENCE [LARGE SCALE GENOMIC DNA]</scope>
    <source>
        <strain evidence="4 5">2789STDY5834875</strain>
    </source>
</reference>
<organism evidence="4 5">
    <name type="scientific">Lachnospira eligens</name>
    <dbReference type="NCBI Taxonomy" id="39485"/>
    <lineage>
        <taxon>Bacteria</taxon>
        <taxon>Bacillati</taxon>
        <taxon>Bacillota</taxon>
        <taxon>Clostridia</taxon>
        <taxon>Lachnospirales</taxon>
        <taxon>Lachnospiraceae</taxon>
        <taxon>Lachnospira</taxon>
    </lineage>
</organism>
<evidence type="ECO:0000256" key="1">
    <source>
        <dbReference type="SAM" id="Coils"/>
    </source>
</evidence>
<dbReference type="RefSeq" id="WP_055215895.1">
    <property type="nucleotide sequence ID" value="NZ_CZBU01000004.1"/>
</dbReference>
<name>A0A174YSS9_9FIRM</name>
<feature type="domain" description="Cell wall hydrolase SleB" evidence="3">
    <location>
        <begin position="228"/>
        <end position="332"/>
    </location>
</feature>
<feature type="signal peptide" evidence="2">
    <location>
        <begin position="1"/>
        <end position="28"/>
    </location>
</feature>
<dbReference type="Pfam" id="PF07486">
    <property type="entry name" value="Hydrolase_2"/>
    <property type="match status" value="1"/>
</dbReference>
<evidence type="ECO:0000256" key="2">
    <source>
        <dbReference type="SAM" id="SignalP"/>
    </source>
</evidence>
<dbReference type="Gene3D" id="1.10.10.2520">
    <property type="entry name" value="Cell wall hydrolase SleB, domain 1"/>
    <property type="match status" value="1"/>
</dbReference>
<feature type="chain" id="PRO_5008038337" evidence="2">
    <location>
        <begin position="29"/>
        <end position="333"/>
    </location>
</feature>
<dbReference type="InterPro" id="IPR011105">
    <property type="entry name" value="Cell_wall_hydrolase_SleB"/>
</dbReference>
<protein>
    <submittedName>
        <fullName evidence="4">Germination-specific amidase</fullName>
    </submittedName>
</protein>
<sequence>MKLRSSKAACYVGAAIVLFMTPVLPAVATTYEKTQNTDTGIKVASYSANTEEVLVTGYEETGTYKNKAVAITGPYLDVYDTSDEETAQVVGRLYTNTLVDVDMVGKEWTKVSSGNCEGYVQTQCLCFGEEAEAIAEQIGTDNLLAGYTIAEIEAIEAEEEAERLAEEARLEAEAEAERAAAAAEEARRQKIIANTISGTDITYNPTMSVSDDDIWLMACIIDWEAAYQPYAGKLAVANVILNRVRSGHYPGTVSGVVYQRSQFSGVSDGAGNPSDRFAARLANGPRNTECMQAALEALSGVNNIGGYTSFRALYTVDVNNYSDFVIIGDHIFH</sequence>
<dbReference type="Proteomes" id="UP000095621">
    <property type="component" value="Unassembled WGS sequence"/>
</dbReference>
<dbReference type="OrthoDB" id="9785345at2"/>
<keyword evidence="1" id="KW-0175">Coiled coil</keyword>
<dbReference type="AlphaFoldDB" id="A0A174YSS9"/>
<proteinExistence type="predicted"/>
<keyword evidence="2" id="KW-0732">Signal</keyword>
<gene>
    <name evidence="4" type="primary">sleB_2</name>
    <name evidence="4" type="ORF">ERS852490_01930</name>
</gene>
<evidence type="ECO:0000313" key="5">
    <source>
        <dbReference type="Proteomes" id="UP000095621"/>
    </source>
</evidence>
<feature type="coiled-coil region" evidence="1">
    <location>
        <begin position="147"/>
        <end position="189"/>
    </location>
</feature>
<evidence type="ECO:0000259" key="3">
    <source>
        <dbReference type="Pfam" id="PF07486"/>
    </source>
</evidence>
<dbReference type="GO" id="GO:0016787">
    <property type="term" value="F:hydrolase activity"/>
    <property type="evidence" value="ECO:0007669"/>
    <property type="project" value="InterPro"/>
</dbReference>